<dbReference type="HOGENOM" id="CLU_132233_1_0_1"/>
<gene>
    <name evidence="1" type="ORF">PISMIDRAFT_114155</name>
</gene>
<dbReference type="Proteomes" id="UP000054018">
    <property type="component" value="Unassembled WGS sequence"/>
</dbReference>
<reference evidence="1 2" key="1">
    <citation type="submission" date="2014-04" db="EMBL/GenBank/DDBJ databases">
        <authorList>
            <consortium name="DOE Joint Genome Institute"/>
            <person name="Kuo A."/>
            <person name="Kohler A."/>
            <person name="Costa M.D."/>
            <person name="Nagy L.G."/>
            <person name="Floudas D."/>
            <person name="Copeland A."/>
            <person name="Barry K.W."/>
            <person name="Cichocki N."/>
            <person name="Veneault-Fourrey C."/>
            <person name="LaButti K."/>
            <person name="Lindquist E.A."/>
            <person name="Lipzen A."/>
            <person name="Lundell T."/>
            <person name="Morin E."/>
            <person name="Murat C."/>
            <person name="Sun H."/>
            <person name="Tunlid A."/>
            <person name="Henrissat B."/>
            <person name="Grigoriev I.V."/>
            <person name="Hibbett D.S."/>
            <person name="Martin F."/>
            <person name="Nordberg H.P."/>
            <person name="Cantor M.N."/>
            <person name="Hua S.X."/>
        </authorList>
    </citation>
    <scope>NUCLEOTIDE SEQUENCE [LARGE SCALE GENOMIC DNA]</scope>
    <source>
        <strain evidence="1 2">441</strain>
    </source>
</reference>
<proteinExistence type="predicted"/>
<accession>A0A0C9Z125</accession>
<dbReference type="STRING" id="765257.A0A0C9Z125"/>
<dbReference type="EMBL" id="KN833870">
    <property type="protein sequence ID" value="KIK15962.1"/>
    <property type="molecule type" value="Genomic_DNA"/>
</dbReference>
<keyword evidence="2" id="KW-1185">Reference proteome</keyword>
<feature type="non-terminal residue" evidence="1">
    <location>
        <position position="1"/>
    </location>
</feature>
<sequence length="138" mass="15557">LKVNYELLADWKVTTDHLRCSPSFYGQPWYDCALIQLTESETVFVHLISIFTCNIPDIGSISLAFVQPLTAKIGGICQIDVNFCLIRVKAVPRSNPIFIPIQSIIRGVVVVPDPSHSSKFWVINHIDADMFLHMEAQE</sequence>
<protein>
    <submittedName>
        <fullName evidence="1">Uncharacterized protein</fullName>
    </submittedName>
</protein>
<reference evidence="2" key="2">
    <citation type="submission" date="2015-01" db="EMBL/GenBank/DDBJ databases">
        <title>Evolutionary Origins and Diversification of the Mycorrhizal Mutualists.</title>
        <authorList>
            <consortium name="DOE Joint Genome Institute"/>
            <consortium name="Mycorrhizal Genomics Consortium"/>
            <person name="Kohler A."/>
            <person name="Kuo A."/>
            <person name="Nagy L.G."/>
            <person name="Floudas D."/>
            <person name="Copeland A."/>
            <person name="Barry K.W."/>
            <person name="Cichocki N."/>
            <person name="Veneault-Fourrey C."/>
            <person name="LaButti K."/>
            <person name="Lindquist E.A."/>
            <person name="Lipzen A."/>
            <person name="Lundell T."/>
            <person name="Morin E."/>
            <person name="Murat C."/>
            <person name="Riley R."/>
            <person name="Ohm R."/>
            <person name="Sun H."/>
            <person name="Tunlid A."/>
            <person name="Henrissat B."/>
            <person name="Grigoriev I.V."/>
            <person name="Hibbett D.S."/>
            <person name="Martin F."/>
        </authorList>
    </citation>
    <scope>NUCLEOTIDE SEQUENCE [LARGE SCALE GENOMIC DNA]</scope>
    <source>
        <strain evidence="2">441</strain>
    </source>
</reference>
<dbReference type="OrthoDB" id="3239511at2759"/>
<dbReference type="AlphaFoldDB" id="A0A0C9Z125"/>
<evidence type="ECO:0000313" key="2">
    <source>
        <dbReference type="Proteomes" id="UP000054018"/>
    </source>
</evidence>
<evidence type="ECO:0000313" key="1">
    <source>
        <dbReference type="EMBL" id="KIK15962.1"/>
    </source>
</evidence>
<organism evidence="1 2">
    <name type="scientific">Pisolithus microcarpus 441</name>
    <dbReference type="NCBI Taxonomy" id="765257"/>
    <lineage>
        <taxon>Eukaryota</taxon>
        <taxon>Fungi</taxon>
        <taxon>Dikarya</taxon>
        <taxon>Basidiomycota</taxon>
        <taxon>Agaricomycotina</taxon>
        <taxon>Agaricomycetes</taxon>
        <taxon>Agaricomycetidae</taxon>
        <taxon>Boletales</taxon>
        <taxon>Sclerodermatineae</taxon>
        <taxon>Pisolithaceae</taxon>
        <taxon>Pisolithus</taxon>
    </lineage>
</organism>
<name>A0A0C9Z125_9AGAM</name>